<organism evidence="2 3">
    <name type="scientific">Canis lupus familiaris</name>
    <name type="common">Dog</name>
    <name type="synonym">Canis familiaris</name>
    <dbReference type="NCBI Taxonomy" id="9615"/>
    <lineage>
        <taxon>Eukaryota</taxon>
        <taxon>Metazoa</taxon>
        <taxon>Chordata</taxon>
        <taxon>Craniata</taxon>
        <taxon>Vertebrata</taxon>
        <taxon>Euteleostomi</taxon>
        <taxon>Mammalia</taxon>
        <taxon>Eutheria</taxon>
        <taxon>Laurasiatheria</taxon>
        <taxon>Carnivora</taxon>
        <taxon>Caniformia</taxon>
        <taxon>Canidae</taxon>
        <taxon>Canis</taxon>
    </lineage>
</organism>
<name>A0A8C0SXW9_CANLF</name>
<feature type="compositionally biased region" description="Pro residues" evidence="1">
    <location>
        <begin position="241"/>
        <end position="254"/>
    </location>
</feature>
<sequence length="331" mass="33159">MTTPQYTAPPRSPAPLSACPSTHLAGAAGAEPRPGAQSPEPSPWGRRAGGKEAALPAPSSGPGVSLPPRPPRPREHLGAGPPGLAMADTYAVVQKRGAPAGPGAGAGARGAGAGADEAPLYSQVRPRARRPPAHAEDARGLLPGGGESRRVAARGGRGHPPPLPPPPPAPPRPAPAPDASCWGREGPGGPEDPWPAALPGRATPLGLLPHRTPIRATATVGSAQTWPRVPGDASRSRASPPATPAPPRPPPPQAPAARRTLPPVCADSVGLSRSVGAGVVVLPTVPADQSPAGPDAYEDVVDGPQTGGLGFNLRIGRPKGPRDPPADWSQV</sequence>
<evidence type="ECO:0000256" key="1">
    <source>
        <dbReference type="SAM" id="MobiDB-lite"/>
    </source>
</evidence>
<feature type="compositionally biased region" description="Pro residues" evidence="1">
    <location>
        <begin position="159"/>
        <end position="176"/>
    </location>
</feature>
<evidence type="ECO:0000313" key="3">
    <source>
        <dbReference type="Proteomes" id="UP000694542"/>
    </source>
</evidence>
<accession>A0A8C0SXW9</accession>
<reference evidence="2" key="2">
    <citation type="submission" date="2025-08" db="UniProtKB">
        <authorList>
            <consortium name="Ensembl"/>
        </authorList>
    </citation>
    <scope>IDENTIFICATION</scope>
</reference>
<dbReference type="AlphaFoldDB" id="A0A8C0SXW9"/>
<feature type="compositionally biased region" description="Gly residues" evidence="1">
    <location>
        <begin position="100"/>
        <end position="113"/>
    </location>
</feature>
<feature type="compositionally biased region" description="Low complexity" evidence="1">
    <location>
        <begin position="53"/>
        <end position="64"/>
    </location>
</feature>
<feature type="region of interest" description="Disordered" evidence="1">
    <location>
        <begin position="286"/>
        <end position="331"/>
    </location>
</feature>
<proteinExistence type="predicted"/>
<reference evidence="2" key="1">
    <citation type="submission" date="2018-10" db="EMBL/GenBank/DDBJ databases">
        <title>De novo assembly of a Great Dane genome.</title>
        <authorList>
            <person name="Kidd J.M."/>
            <person name="Pendleton A.L."/>
            <person name="Shen F."/>
            <person name="Emery S."/>
        </authorList>
    </citation>
    <scope>NUCLEOTIDE SEQUENCE [LARGE SCALE GENOMIC DNA]</scope>
    <source>
        <strain evidence="2">Great Dane</strain>
    </source>
</reference>
<feature type="region of interest" description="Disordered" evidence="1">
    <location>
        <begin position="1"/>
        <end position="259"/>
    </location>
</feature>
<feature type="compositionally biased region" description="Low complexity" evidence="1">
    <location>
        <begin position="25"/>
        <end position="36"/>
    </location>
</feature>
<evidence type="ECO:0000313" key="2">
    <source>
        <dbReference type="Ensembl" id="ENSCAFP00040028146.1"/>
    </source>
</evidence>
<dbReference type="Ensembl" id="ENSCAFT00040032356.1">
    <property type="protein sequence ID" value="ENSCAFP00040028146.1"/>
    <property type="gene ID" value="ENSCAFG00040017512.1"/>
</dbReference>
<protein>
    <submittedName>
        <fullName evidence="2">Uncharacterized protein</fullName>
    </submittedName>
</protein>
<dbReference type="Proteomes" id="UP000694542">
    <property type="component" value="Chromosome 25"/>
</dbReference>